<accession>X0T649</accession>
<dbReference type="AlphaFoldDB" id="X0T649"/>
<comment type="caution">
    <text evidence="1">The sequence shown here is derived from an EMBL/GenBank/DDBJ whole genome shotgun (WGS) entry which is preliminary data.</text>
</comment>
<organism evidence="1">
    <name type="scientific">marine sediment metagenome</name>
    <dbReference type="NCBI Taxonomy" id="412755"/>
    <lineage>
        <taxon>unclassified sequences</taxon>
        <taxon>metagenomes</taxon>
        <taxon>ecological metagenomes</taxon>
    </lineage>
</organism>
<proteinExistence type="predicted"/>
<name>X0T649_9ZZZZ</name>
<evidence type="ECO:0000313" key="1">
    <source>
        <dbReference type="EMBL" id="GAF71540.1"/>
    </source>
</evidence>
<sequence>MSERCINCKHSIVSERSNTAANAIEWMACKRYPTETKHRTDDWCGEWKKELTNV</sequence>
<protein>
    <submittedName>
        <fullName evidence="1">Uncharacterized protein</fullName>
    </submittedName>
</protein>
<gene>
    <name evidence="1" type="ORF">S01H1_15214</name>
</gene>
<dbReference type="EMBL" id="BARS01007940">
    <property type="protein sequence ID" value="GAF71540.1"/>
    <property type="molecule type" value="Genomic_DNA"/>
</dbReference>
<reference evidence="1" key="1">
    <citation type="journal article" date="2014" name="Front. Microbiol.">
        <title>High frequency of phylogenetically diverse reductive dehalogenase-homologous genes in deep subseafloor sedimentary metagenomes.</title>
        <authorList>
            <person name="Kawai M."/>
            <person name="Futagami T."/>
            <person name="Toyoda A."/>
            <person name="Takaki Y."/>
            <person name="Nishi S."/>
            <person name="Hori S."/>
            <person name="Arai W."/>
            <person name="Tsubouchi T."/>
            <person name="Morono Y."/>
            <person name="Uchiyama I."/>
            <person name="Ito T."/>
            <person name="Fujiyama A."/>
            <person name="Inagaki F."/>
            <person name="Takami H."/>
        </authorList>
    </citation>
    <scope>NUCLEOTIDE SEQUENCE</scope>
    <source>
        <strain evidence="1">Expedition CK06-06</strain>
    </source>
</reference>